<comment type="catalytic activity">
    <reaction evidence="1">
        <text>beta-D-ribopyranose = beta-D-ribofuranose</text>
        <dbReference type="Rhea" id="RHEA:25432"/>
        <dbReference type="ChEBI" id="CHEBI:27476"/>
        <dbReference type="ChEBI" id="CHEBI:47002"/>
        <dbReference type="EC" id="5.4.99.62"/>
    </reaction>
</comment>
<dbReference type="RefSeq" id="WP_075725426.1">
    <property type="nucleotide sequence ID" value="NZ_CP009245.1"/>
</dbReference>
<dbReference type="KEGG" id="caqu:CAQU_04095"/>
<dbReference type="AlphaFoldDB" id="A0A1L7CEY0"/>
<dbReference type="PANTHER" id="PTHR37831:SF1">
    <property type="entry name" value="D-RIBOSE PYRANASE"/>
    <property type="match status" value="1"/>
</dbReference>
<gene>
    <name evidence="6" type="ORF">CAQU_04095</name>
</gene>
<keyword evidence="7" id="KW-1185">Reference proteome</keyword>
<dbReference type="GO" id="GO:0048029">
    <property type="term" value="F:monosaccharide binding"/>
    <property type="evidence" value="ECO:0007669"/>
    <property type="project" value="InterPro"/>
</dbReference>
<evidence type="ECO:0000256" key="2">
    <source>
        <dbReference type="ARBA" id="ARBA00012862"/>
    </source>
</evidence>
<dbReference type="EC" id="5.4.99.62" evidence="2"/>
<dbReference type="OrthoDB" id="9805009at2"/>
<dbReference type="PANTHER" id="PTHR37831">
    <property type="entry name" value="D-RIBOSE PYRANASE"/>
    <property type="match status" value="1"/>
</dbReference>
<dbReference type="InterPro" id="IPR023750">
    <property type="entry name" value="RbsD-like_sf"/>
</dbReference>
<evidence type="ECO:0000313" key="7">
    <source>
        <dbReference type="Proteomes" id="UP000185478"/>
    </source>
</evidence>
<evidence type="ECO:0000313" key="6">
    <source>
        <dbReference type="EMBL" id="APT84387.1"/>
    </source>
</evidence>
<protein>
    <recommendedName>
        <fullName evidence="2">D-ribose pyranase</fullName>
        <ecNumber evidence="2">5.4.99.62</ecNumber>
    </recommendedName>
</protein>
<evidence type="ECO:0000256" key="4">
    <source>
        <dbReference type="ARBA" id="ARBA00023235"/>
    </source>
</evidence>
<organism evidence="6 7">
    <name type="scientific">Corynebacterium aquilae DSM 44791</name>
    <dbReference type="NCBI Taxonomy" id="1431546"/>
    <lineage>
        <taxon>Bacteria</taxon>
        <taxon>Bacillati</taxon>
        <taxon>Actinomycetota</taxon>
        <taxon>Actinomycetes</taxon>
        <taxon>Mycobacteriales</taxon>
        <taxon>Corynebacteriaceae</taxon>
        <taxon>Corynebacterium</taxon>
    </lineage>
</organism>
<dbReference type="NCBIfam" id="NF008761">
    <property type="entry name" value="PRK11797.1"/>
    <property type="match status" value="1"/>
</dbReference>
<evidence type="ECO:0000256" key="5">
    <source>
        <dbReference type="ARBA" id="ARBA00023277"/>
    </source>
</evidence>
<dbReference type="STRING" id="1431546.CAQU_04095"/>
<evidence type="ECO:0000256" key="3">
    <source>
        <dbReference type="ARBA" id="ARBA00022490"/>
    </source>
</evidence>
<keyword evidence="5" id="KW-0119">Carbohydrate metabolism</keyword>
<sequence>MKRSGLTNPQLLRAIAQLGHTDTFAIADAGLPIPKDVEVVDLSIDFGFPEFVDVAQRILPSIVAEKAELALEAPEGVLHVVSDQLQDAVIEQCSHEDLKRKLRDVKFVVRTGSVTPYANVIVHSGVPF</sequence>
<proteinExistence type="predicted"/>
<dbReference type="SUPFAM" id="SSF102546">
    <property type="entry name" value="RbsD-like"/>
    <property type="match status" value="1"/>
</dbReference>
<dbReference type="GO" id="GO:0005829">
    <property type="term" value="C:cytosol"/>
    <property type="evidence" value="ECO:0007669"/>
    <property type="project" value="TreeGrafter"/>
</dbReference>
<dbReference type="Gene3D" id="3.40.1650.10">
    <property type="entry name" value="RbsD-like domain"/>
    <property type="match status" value="1"/>
</dbReference>
<keyword evidence="4" id="KW-0413">Isomerase</keyword>
<keyword evidence="3" id="KW-0963">Cytoplasm</keyword>
<dbReference type="InterPro" id="IPR023064">
    <property type="entry name" value="D-ribose_pyranase"/>
</dbReference>
<evidence type="ECO:0000256" key="1">
    <source>
        <dbReference type="ARBA" id="ARBA00000223"/>
    </source>
</evidence>
<dbReference type="Pfam" id="PF05025">
    <property type="entry name" value="RbsD_FucU"/>
    <property type="match status" value="1"/>
</dbReference>
<dbReference type="GO" id="GO:0016872">
    <property type="term" value="F:intramolecular lyase activity"/>
    <property type="evidence" value="ECO:0007669"/>
    <property type="project" value="InterPro"/>
</dbReference>
<dbReference type="EMBL" id="CP009245">
    <property type="protein sequence ID" value="APT84387.1"/>
    <property type="molecule type" value="Genomic_DNA"/>
</dbReference>
<reference evidence="6 7" key="1">
    <citation type="submission" date="2014-08" db="EMBL/GenBank/DDBJ databases">
        <title>Complete genome sequence of Corynebacterium aquilae S-613T(T) (=DSM 44791(T)), isolated from the choana of a healthy golden eagle.</title>
        <authorList>
            <person name="Ruckert C."/>
            <person name="Albersmeier A."/>
            <person name="Winkler A."/>
            <person name="Kalinowski J."/>
        </authorList>
    </citation>
    <scope>NUCLEOTIDE SEQUENCE [LARGE SCALE GENOMIC DNA]</scope>
    <source>
        <strain evidence="6 7">S-613</strain>
    </source>
</reference>
<name>A0A1L7CEY0_9CORY</name>
<dbReference type="GO" id="GO:0062193">
    <property type="term" value="F:D-ribose pyranase activity"/>
    <property type="evidence" value="ECO:0007669"/>
    <property type="project" value="UniProtKB-EC"/>
</dbReference>
<accession>A0A1L7CEY0</accession>
<dbReference type="Proteomes" id="UP000185478">
    <property type="component" value="Chromosome"/>
</dbReference>
<dbReference type="GO" id="GO:0019303">
    <property type="term" value="P:D-ribose catabolic process"/>
    <property type="evidence" value="ECO:0007669"/>
    <property type="project" value="TreeGrafter"/>
</dbReference>
<dbReference type="InterPro" id="IPR007721">
    <property type="entry name" value="RbsD_FucU"/>
</dbReference>